<evidence type="ECO:0000259" key="3">
    <source>
        <dbReference type="Pfam" id="PF03703"/>
    </source>
</evidence>
<dbReference type="PANTHER" id="PTHR34473">
    <property type="entry name" value="UPF0699 TRANSMEMBRANE PROTEIN YDBS"/>
    <property type="match status" value="1"/>
</dbReference>
<dbReference type="Pfam" id="PF03703">
    <property type="entry name" value="bPH_2"/>
    <property type="match status" value="3"/>
</dbReference>
<feature type="transmembrane region" description="Helical" evidence="2">
    <location>
        <begin position="184"/>
        <end position="211"/>
    </location>
</feature>
<feature type="domain" description="YdbS-like PH" evidence="3">
    <location>
        <begin position="402"/>
        <end position="482"/>
    </location>
</feature>
<feature type="domain" description="YdbS-like PH" evidence="3">
    <location>
        <begin position="67"/>
        <end position="144"/>
    </location>
</feature>
<protein>
    <recommendedName>
        <fullName evidence="3">YdbS-like PH domain-containing protein</fullName>
    </recommendedName>
</protein>
<keyword evidence="2" id="KW-0812">Transmembrane</keyword>
<feature type="domain" description="YdbS-like PH" evidence="3">
    <location>
        <begin position="257"/>
        <end position="322"/>
    </location>
</feature>
<organism evidence="4 5">
    <name type="scientific">Paenibacillus elgii</name>
    <dbReference type="NCBI Taxonomy" id="189691"/>
    <lineage>
        <taxon>Bacteria</taxon>
        <taxon>Bacillati</taxon>
        <taxon>Bacillota</taxon>
        <taxon>Bacilli</taxon>
        <taxon>Bacillales</taxon>
        <taxon>Paenibacillaceae</taxon>
        <taxon>Paenibacillus</taxon>
    </lineage>
</organism>
<feature type="compositionally biased region" description="Low complexity" evidence="1">
    <location>
        <begin position="148"/>
        <end position="163"/>
    </location>
</feature>
<comment type="caution">
    <text evidence="4">The sequence shown here is derived from an EMBL/GenBank/DDBJ whole genome shotgun (WGS) entry which is preliminary data.</text>
</comment>
<dbReference type="InterPro" id="IPR014529">
    <property type="entry name" value="UCP026631"/>
</dbReference>
<feature type="transmembrane region" description="Helical" evidence="2">
    <location>
        <begin position="231"/>
        <end position="254"/>
    </location>
</feature>
<feature type="transmembrane region" description="Helical" evidence="2">
    <location>
        <begin position="383"/>
        <end position="400"/>
    </location>
</feature>
<feature type="transmembrane region" description="Helical" evidence="2">
    <location>
        <begin position="12"/>
        <end position="33"/>
    </location>
</feature>
<dbReference type="EMBL" id="PYHP01000099">
    <property type="protein sequence ID" value="PUA34805.1"/>
    <property type="molecule type" value="Genomic_DNA"/>
</dbReference>
<dbReference type="AlphaFoldDB" id="A0A2T6FSD6"/>
<dbReference type="RefSeq" id="WP_108535011.1">
    <property type="nucleotide sequence ID" value="NZ_PYHP01000099.1"/>
</dbReference>
<keyword evidence="2" id="KW-1133">Transmembrane helix</keyword>
<accession>A0A2T6FSD6</accession>
<feature type="transmembrane region" description="Helical" evidence="2">
    <location>
        <begin position="359"/>
        <end position="377"/>
    </location>
</feature>
<dbReference type="PIRSF" id="PIRSF026631">
    <property type="entry name" value="UCP026631"/>
    <property type="match status" value="1"/>
</dbReference>
<feature type="region of interest" description="Disordered" evidence="1">
    <location>
        <begin position="147"/>
        <end position="170"/>
    </location>
</feature>
<reference evidence="4 5" key="1">
    <citation type="submission" date="2018-03" db="EMBL/GenBank/DDBJ databases">
        <title>Genome sequence of Paenibacillus elgii strain AC13 an antimicrobial compound producing bacteria.</title>
        <authorList>
            <person name="Kurokawa A.S."/>
            <person name="Araujo J.F."/>
            <person name="Costa R.A."/>
            <person name="Ortega D.B."/>
            <person name="Pires A.S."/>
            <person name="Pappas G.J.Jr."/>
            <person name="Franco O.L."/>
            <person name="Barreto C."/>
            <person name="Magalhaes B.S."/>
            <person name="Kruger R.H."/>
        </authorList>
    </citation>
    <scope>NUCLEOTIDE SEQUENCE [LARGE SCALE GENOMIC DNA]</scope>
    <source>
        <strain evidence="4 5">AC13</strain>
    </source>
</reference>
<proteinExistence type="predicted"/>
<evidence type="ECO:0000313" key="5">
    <source>
        <dbReference type="Proteomes" id="UP000244184"/>
    </source>
</evidence>
<dbReference type="Proteomes" id="UP000244184">
    <property type="component" value="Unassembled WGS sequence"/>
</dbReference>
<name>A0A2T6FSD6_9BACL</name>
<gene>
    <name evidence="4" type="ORF">C8Z91_33570</name>
</gene>
<dbReference type="InterPro" id="IPR005182">
    <property type="entry name" value="YdbS-like_PH"/>
</dbReference>
<sequence length="488" mass="54293">MKTSEGRLHPFAAVFVSLQIVKGLIVPLIVIFLSKHSRSGSGTPLYFQVGWSLAALVGSIVWGFLSWRRFRYEVSEEQLKVTQGVFVQKKTFIPLERIQSVDVTEGVLHRLFGLVRVEVQTAGGQKPEAVFSALARGDAARLRNMLEPGKAPQGQGQGQPEPGVLSAGSGSDPSKLRLTYKLPVGSLFVAALTTGGFGVSVSLLAAAMGKLDELFPDFHVYRYLWNALDAAMIPLFALGILLVAWMISAIASVLKFANFTITRQENKLLLTRGLLERRQVTVPLRRIQAIRIVEEPLWQLFGYSALYAETVGYGAQKGENAHLFPLLRNREIGEFVKRMTPQFEVPASLKHHALPRRALWCYALPAPLVLALAAAAAGLITPWAYVGLLLCPLVMIWQWWRYRSAGWSREGRMLVLRFRRLAKTTAVIPLSRVQSVSVEIGPLQRRLGLSTLQIAVASGRRGAFFRLAGLPEQEARELARWYMDRNKR</sequence>
<keyword evidence="2" id="KW-0472">Membrane</keyword>
<evidence type="ECO:0000313" key="4">
    <source>
        <dbReference type="EMBL" id="PUA34805.1"/>
    </source>
</evidence>
<evidence type="ECO:0000256" key="1">
    <source>
        <dbReference type="SAM" id="MobiDB-lite"/>
    </source>
</evidence>
<dbReference type="PANTHER" id="PTHR34473:SF2">
    <property type="entry name" value="UPF0699 TRANSMEMBRANE PROTEIN YDBT"/>
    <property type="match status" value="1"/>
</dbReference>
<evidence type="ECO:0000256" key="2">
    <source>
        <dbReference type="SAM" id="Phobius"/>
    </source>
</evidence>
<feature type="transmembrane region" description="Helical" evidence="2">
    <location>
        <begin position="45"/>
        <end position="65"/>
    </location>
</feature>